<dbReference type="EMBL" id="CP022540">
    <property type="protein sequence ID" value="ASP20452.1"/>
    <property type="molecule type" value="Genomic_DNA"/>
</dbReference>
<gene>
    <name evidence="1" type="ORF">ANTHELSMS3_01763</name>
</gene>
<protein>
    <submittedName>
        <fullName evidence="1">Uncharacterized protein</fullName>
    </submittedName>
</protein>
<proteinExistence type="predicted"/>
<name>A0A222E2S6_9RHOB</name>
<organism evidence="1 2">
    <name type="scientific">Antarctobacter heliothermus</name>
    <dbReference type="NCBI Taxonomy" id="74033"/>
    <lineage>
        <taxon>Bacteria</taxon>
        <taxon>Pseudomonadati</taxon>
        <taxon>Pseudomonadota</taxon>
        <taxon>Alphaproteobacteria</taxon>
        <taxon>Rhodobacterales</taxon>
        <taxon>Roseobacteraceae</taxon>
        <taxon>Antarctobacter</taxon>
    </lineage>
</organism>
<dbReference type="AlphaFoldDB" id="A0A222E2S6"/>
<accession>A0A222E2S6</accession>
<evidence type="ECO:0000313" key="2">
    <source>
        <dbReference type="Proteomes" id="UP000203589"/>
    </source>
</evidence>
<evidence type="ECO:0000313" key="1">
    <source>
        <dbReference type="EMBL" id="ASP20452.1"/>
    </source>
</evidence>
<reference evidence="1 2" key="1">
    <citation type="submission" date="2017-07" db="EMBL/GenBank/DDBJ databases">
        <title>Genome Sequence of Antarctobacter heliothermus Strain SMS3 Isolated from a culture of the Diatom Skeletonema marinoi.</title>
        <authorList>
            <person name="Topel M."/>
            <person name="Pinder M.I.M."/>
            <person name="Johansson O.N."/>
            <person name="Kourtchenko O."/>
            <person name="Godhe A."/>
            <person name="Clarke A.K."/>
        </authorList>
    </citation>
    <scope>NUCLEOTIDE SEQUENCE [LARGE SCALE GENOMIC DNA]</scope>
    <source>
        <strain evidence="1 2">SMS3</strain>
    </source>
</reference>
<keyword evidence="2" id="KW-1185">Reference proteome</keyword>
<sequence>MKSDRPYSLRLPDRHFRQLANPSAEFVFESPATRGHFSPNALMKSLKCFDASLTNHGFRNAIKEFCRRAEPPFFDHVADAFCDHALNGTDASYRCMDTSEGRAALAELLSVSLPNRNADV</sequence>
<dbReference type="KEGG" id="aht:ANTHELSMS3_01763"/>
<dbReference type="Proteomes" id="UP000203589">
    <property type="component" value="Chromosome"/>
</dbReference>